<protein>
    <submittedName>
        <fullName evidence="1">Uncharacterized protein</fullName>
    </submittedName>
</protein>
<dbReference type="AlphaFoldDB" id="A0A060DNV4"/>
<name>A0A060DNV4_9PROT</name>
<dbReference type="KEGG" id="abq:ABAZ39_27240"/>
<keyword evidence="1" id="KW-0614">Plasmid</keyword>
<reference evidence="1 2" key="1">
    <citation type="journal article" date="2014" name="Genome Announc.">
        <title>Complete Genome Sequence of the Model Rhizosphere Strain Azospirillum brasilense Az39, Successfully Applied in Agriculture.</title>
        <authorList>
            <person name="Rivera D."/>
            <person name="Revale S."/>
            <person name="Molina R."/>
            <person name="Gualpa J."/>
            <person name="Puente M."/>
            <person name="Maroniche G."/>
            <person name="Paris G."/>
            <person name="Baker D."/>
            <person name="Clavijo B."/>
            <person name="McLay K."/>
            <person name="Spaepen S."/>
            <person name="Perticari A."/>
            <person name="Vazquez M."/>
            <person name="Wisniewski-Dye F."/>
            <person name="Watkins C."/>
            <person name="Martinez-Abarca F."/>
            <person name="Vanderleyden J."/>
            <person name="Cassan F."/>
        </authorList>
    </citation>
    <scope>NUCLEOTIDE SEQUENCE [LARGE SCALE GENOMIC DNA]</scope>
    <source>
        <strain evidence="1 2">Az39</strain>
        <plasmid evidence="1">AbAZ39_p3</plasmid>
    </source>
</reference>
<dbReference type="Proteomes" id="UP000027186">
    <property type="component" value="Plasmid AbAZ39_p3"/>
</dbReference>
<organism evidence="1 2">
    <name type="scientific">Azospirillum argentinense</name>
    <dbReference type="NCBI Taxonomy" id="2970906"/>
    <lineage>
        <taxon>Bacteria</taxon>
        <taxon>Pseudomonadati</taxon>
        <taxon>Pseudomonadota</taxon>
        <taxon>Alphaproteobacteria</taxon>
        <taxon>Rhodospirillales</taxon>
        <taxon>Azospirillaceae</taxon>
        <taxon>Azospirillum</taxon>
    </lineage>
</organism>
<evidence type="ECO:0000313" key="2">
    <source>
        <dbReference type="Proteomes" id="UP000027186"/>
    </source>
</evidence>
<sequence length="81" mass="8321">MSIFGFRVSACSVGTSSPCRICSSTLVSPAMPAADSRWPMLDLTDPMAQKPVSPVKPRQARVSAAISIGSPSAVPVPCAST</sequence>
<gene>
    <name evidence="1" type="ORF">ABAZ39_27240</name>
</gene>
<accession>A0A060DNV4</accession>
<geneLocation type="plasmid" evidence="1 2">
    <name>AbAZ39_p3</name>
</geneLocation>
<dbReference type="EMBL" id="CP007796">
    <property type="protein sequence ID" value="AIB15566.1"/>
    <property type="molecule type" value="Genomic_DNA"/>
</dbReference>
<evidence type="ECO:0000313" key="1">
    <source>
        <dbReference type="EMBL" id="AIB15566.1"/>
    </source>
</evidence>
<proteinExistence type="predicted"/>